<dbReference type="AlphaFoldDB" id="A0A5C1HU17"/>
<dbReference type="Pfam" id="PF00106">
    <property type="entry name" value="adh_short"/>
    <property type="match status" value="1"/>
</dbReference>
<keyword evidence="1" id="KW-0560">Oxidoreductase</keyword>
<dbReference type="PANTHER" id="PTHR43157:SF31">
    <property type="entry name" value="PHOSPHATIDYLINOSITOL-GLYCAN BIOSYNTHESIS CLASS F PROTEIN"/>
    <property type="match status" value="1"/>
</dbReference>
<dbReference type="CDD" id="cd05327">
    <property type="entry name" value="retinol-DH_like_SDR_c_like"/>
    <property type="match status" value="1"/>
</dbReference>
<dbReference type="InterPro" id="IPR036291">
    <property type="entry name" value="NAD(P)-bd_dom_sf"/>
</dbReference>
<name>A0A5C1HU17_9SPHI</name>
<dbReference type="OrthoDB" id="597510at2"/>
<dbReference type="Proteomes" id="UP000251402">
    <property type="component" value="Chromosome"/>
</dbReference>
<dbReference type="KEGG" id="mrub:DEO27_000450"/>
<dbReference type="PRINTS" id="PR00081">
    <property type="entry name" value="GDHRDH"/>
</dbReference>
<organism evidence="2 3">
    <name type="scientific">Mucilaginibacter rubeus</name>
    <dbReference type="NCBI Taxonomy" id="2027860"/>
    <lineage>
        <taxon>Bacteria</taxon>
        <taxon>Pseudomonadati</taxon>
        <taxon>Bacteroidota</taxon>
        <taxon>Sphingobacteriia</taxon>
        <taxon>Sphingobacteriales</taxon>
        <taxon>Sphingobacteriaceae</taxon>
        <taxon>Mucilaginibacter</taxon>
    </lineage>
</organism>
<dbReference type="InterPro" id="IPR002347">
    <property type="entry name" value="SDR_fam"/>
</dbReference>
<evidence type="ECO:0000256" key="1">
    <source>
        <dbReference type="ARBA" id="ARBA00023002"/>
    </source>
</evidence>
<dbReference type="EMBL" id="CP043450">
    <property type="protein sequence ID" value="QEM08550.1"/>
    <property type="molecule type" value="Genomic_DNA"/>
</dbReference>
<proteinExistence type="predicted"/>
<dbReference type="RefSeq" id="WP_112573443.1">
    <property type="nucleotide sequence ID" value="NZ_CP043450.1"/>
</dbReference>
<dbReference type="Gene3D" id="3.40.50.720">
    <property type="entry name" value="NAD(P)-binding Rossmann-like Domain"/>
    <property type="match status" value="1"/>
</dbReference>
<accession>A0A5C1HU17</accession>
<gene>
    <name evidence="2" type="ORF">DEO27_000450</name>
</gene>
<protein>
    <submittedName>
        <fullName evidence="2">SDR family NAD(P)-dependent oxidoreductase</fullName>
    </submittedName>
</protein>
<dbReference type="PROSITE" id="PS00061">
    <property type="entry name" value="ADH_SHORT"/>
    <property type="match status" value="1"/>
</dbReference>
<dbReference type="SUPFAM" id="SSF51735">
    <property type="entry name" value="NAD(P)-binding Rossmann-fold domains"/>
    <property type="match status" value="1"/>
</dbReference>
<dbReference type="PANTHER" id="PTHR43157">
    <property type="entry name" value="PHOSPHATIDYLINOSITOL-GLYCAN BIOSYNTHESIS CLASS F PROTEIN-RELATED"/>
    <property type="match status" value="1"/>
</dbReference>
<evidence type="ECO:0000313" key="3">
    <source>
        <dbReference type="Proteomes" id="UP000251402"/>
    </source>
</evidence>
<sequence>MWTKENIPDQSGKIAIVTGANTGIGFETALALCEAGARVVIAGRDIEKVKQAVSEINNRGFKGVAEEGVIDLASLESVKAFAEAIKANYNKIDILINNAGVMIPPAGQTAEGYELQFGINFLGHFALTGRLYPLLKKHPGARVVTVSSGAHRFATNVDFENLKLEQSYDPYREYAISKLADLQFTIEFQRRLNSSGIDLLSAGAHPGVTETELSRHMPEADYQAALERFKTLMPAWQGALPTLFAATATEVKGGGYYGPDGEHELHGYPAPANISEAANDENQGTQLWAFAEKATGLKYPF</sequence>
<keyword evidence="3" id="KW-1185">Reference proteome</keyword>
<reference evidence="2" key="1">
    <citation type="submission" date="2019-08" db="EMBL/GenBank/DDBJ databases">
        <title>Comparative genome analysis confer to the adaptation heavy metal polluted environment.</title>
        <authorList>
            <person name="Li Y."/>
        </authorList>
    </citation>
    <scope>NUCLEOTIDE SEQUENCE [LARGE SCALE GENOMIC DNA]</scope>
    <source>
        <strain evidence="2">P1</strain>
    </source>
</reference>
<evidence type="ECO:0000313" key="2">
    <source>
        <dbReference type="EMBL" id="QEM08550.1"/>
    </source>
</evidence>
<dbReference type="InterPro" id="IPR020904">
    <property type="entry name" value="Sc_DH/Rdtase_CS"/>
</dbReference>
<dbReference type="NCBIfam" id="NF004846">
    <property type="entry name" value="PRK06197.1"/>
    <property type="match status" value="1"/>
</dbReference>
<dbReference type="GO" id="GO:0016491">
    <property type="term" value="F:oxidoreductase activity"/>
    <property type="evidence" value="ECO:0007669"/>
    <property type="project" value="UniProtKB-KW"/>
</dbReference>